<dbReference type="PANTHER" id="PTHR42781:SF4">
    <property type="entry name" value="SPERMIDINE_PUTRESCINE IMPORT ATP-BINDING PROTEIN POTA"/>
    <property type="match status" value="1"/>
</dbReference>
<dbReference type="InterPro" id="IPR003439">
    <property type="entry name" value="ABC_transporter-like_ATP-bd"/>
</dbReference>
<dbReference type="CDD" id="cd03259">
    <property type="entry name" value="ABC_Carb_Solutes_like"/>
    <property type="match status" value="1"/>
</dbReference>
<evidence type="ECO:0000256" key="3">
    <source>
        <dbReference type="ARBA" id="ARBA00022496"/>
    </source>
</evidence>
<reference evidence="11 12" key="1">
    <citation type="journal article" date="2020" name="MBio">
        <title>Erratum for Teymournejad et al., 'Isolation and Molecular Analysis of a Novel Neorickettsia Species That Causes Potomac Horse Fever'.</title>
        <authorList>
            <person name="Teymournejad O."/>
            <person name="Lin M."/>
            <person name="Bekebrede H."/>
            <person name="Kamr A."/>
            <person name="Toribio R.E."/>
            <person name="Arroyo L.G."/>
            <person name="Baird J.D."/>
            <person name="Rikihisa Y."/>
        </authorList>
    </citation>
    <scope>NUCLEOTIDE SEQUENCE [LARGE SCALE GENOMIC DNA]</scope>
    <source>
        <strain evidence="11 12">Fin17</strain>
    </source>
</reference>
<keyword evidence="6" id="KW-0408">Iron</keyword>
<keyword evidence="5 11" id="KW-0067">ATP-binding</keyword>
<dbReference type="InterPro" id="IPR050093">
    <property type="entry name" value="ABC_SmlMolc_Importer"/>
</dbReference>
<sequence length="337" mass="37799">MSLSLKDISHRYEHFSIKKVCFECSRGKIVCLVGESGSGKSTLLRLIAGLENPSFGVIKILNRTVFDHVGRISVPTEDRNIAMIFQHSSLFPNKTVLENVRFALKKTGKGRVAEEMIELVGMTRYSGALPFQISGGQQQLVTLARAFAQFPDVLLLDEPFSNLDTTLRAKIREDMISLISSKNLTTVIVTHDPYEALEISDSIVVMDEGRVVMQGVAEEVYNSPTDKKTAEFFGIINVVEGQIIKNKFCCDFGSYQLKGEFPDIERKNAYIRPCGIRVCLSGEGREATVCKVRSFSKMFNVELAGKNYWVQGSVDILPKKYDKIFLQLDHKGLIFFD</sequence>
<evidence type="ECO:0000256" key="1">
    <source>
        <dbReference type="ARBA" id="ARBA00022448"/>
    </source>
</evidence>
<keyword evidence="1" id="KW-0813">Transport</keyword>
<dbReference type="PROSITE" id="PS50893">
    <property type="entry name" value="ABC_TRANSPORTER_2"/>
    <property type="match status" value="1"/>
</dbReference>
<keyword evidence="12" id="KW-1185">Reference proteome</keyword>
<proteinExistence type="predicted"/>
<keyword evidence="4" id="KW-0547">Nucleotide-binding</keyword>
<dbReference type="GO" id="GO:0016887">
    <property type="term" value="F:ATP hydrolysis activity"/>
    <property type="evidence" value="ECO:0007669"/>
    <property type="project" value="InterPro"/>
</dbReference>
<accession>A0A6P1GA72</accession>
<dbReference type="SUPFAM" id="SSF52540">
    <property type="entry name" value="P-loop containing nucleoside triphosphate hydrolases"/>
    <property type="match status" value="1"/>
</dbReference>
<keyword evidence="2" id="KW-1003">Cell membrane</keyword>
<dbReference type="GO" id="GO:0005524">
    <property type="term" value="F:ATP binding"/>
    <property type="evidence" value="ECO:0007669"/>
    <property type="project" value="UniProtKB-KW"/>
</dbReference>
<dbReference type="GO" id="GO:0016020">
    <property type="term" value="C:membrane"/>
    <property type="evidence" value="ECO:0007669"/>
    <property type="project" value="InterPro"/>
</dbReference>
<keyword evidence="8" id="KW-0472">Membrane</keyword>
<dbReference type="InterPro" id="IPR003593">
    <property type="entry name" value="AAA+_ATPase"/>
</dbReference>
<dbReference type="PANTHER" id="PTHR42781">
    <property type="entry name" value="SPERMIDINE/PUTRESCINE IMPORT ATP-BINDING PROTEIN POTA"/>
    <property type="match status" value="1"/>
</dbReference>
<dbReference type="InterPro" id="IPR017871">
    <property type="entry name" value="ABC_transporter-like_CS"/>
</dbReference>
<dbReference type="Proteomes" id="UP000464912">
    <property type="component" value="Chromosome"/>
</dbReference>
<evidence type="ECO:0000313" key="11">
    <source>
        <dbReference type="EMBL" id="QHD65208.1"/>
    </source>
</evidence>
<evidence type="ECO:0000259" key="10">
    <source>
        <dbReference type="PROSITE" id="PS50893"/>
    </source>
</evidence>
<evidence type="ECO:0000256" key="9">
    <source>
        <dbReference type="ARBA" id="ARBA00024725"/>
    </source>
</evidence>
<dbReference type="KEGG" id="nef:GP480_01930"/>
<protein>
    <submittedName>
        <fullName evidence="11">ATP-binding cassette domain-containing protein</fullName>
    </submittedName>
</protein>
<evidence type="ECO:0000313" key="12">
    <source>
        <dbReference type="Proteomes" id="UP000464912"/>
    </source>
</evidence>
<dbReference type="InterPro" id="IPR027417">
    <property type="entry name" value="P-loop_NTPase"/>
</dbReference>
<evidence type="ECO:0000256" key="6">
    <source>
        <dbReference type="ARBA" id="ARBA00023004"/>
    </source>
</evidence>
<dbReference type="Pfam" id="PF00005">
    <property type="entry name" value="ABC_tran"/>
    <property type="match status" value="1"/>
</dbReference>
<dbReference type="SMART" id="SM00382">
    <property type="entry name" value="AAA"/>
    <property type="match status" value="1"/>
</dbReference>
<feature type="domain" description="ABC transporter" evidence="10">
    <location>
        <begin position="3"/>
        <end position="233"/>
    </location>
</feature>
<keyword evidence="7" id="KW-0406">Ion transport</keyword>
<evidence type="ECO:0000256" key="2">
    <source>
        <dbReference type="ARBA" id="ARBA00022475"/>
    </source>
</evidence>
<reference evidence="11 12" key="2">
    <citation type="journal article" date="2020" name="MBio">
        <title>Isolation and Molecular Analysis of a Novel Neorickettsia Species That Causes Potomac Horse Fever.</title>
        <authorList>
            <person name="Teymournejad O."/>
            <person name="Lin M."/>
            <person name="Bekebrede H."/>
            <person name="Kamr A."/>
            <person name="Toribio R.E."/>
            <person name="Arroyo L.G."/>
            <person name="Baird J.D."/>
            <person name="Rikihisa Y."/>
        </authorList>
    </citation>
    <scope>NUCLEOTIDE SEQUENCE [LARGE SCALE GENOMIC DNA]</scope>
    <source>
        <strain evidence="11 12">Fin17</strain>
    </source>
</reference>
<dbReference type="InterPro" id="IPR015853">
    <property type="entry name" value="ABC_transpr_FbpC"/>
</dbReference>
<dbReference type="EMBL" id="CP047224">
    <property type="protein sequence ID" value="QHD65208.1"/>
    <property type="molecule type" value="Genomic_DNA"/>
</dbReference>
<name>A0A6P1GA72_9RICK</name>
<gene>
    <name evidence="11" type="ORF">GP480_01930</name>
</gene>
<dbReference type="AlphaFoldDB" id="A0A6P1GA72"/>
<evidence type="ECO:0000256" key="7">
    <source>
        <dbReference type="ARBA" id="ARBA00023065"/>
    </source>
</evidence>
<organism evidence="11 12">
    <name type="scientific">Neorickettsia findlayensis</name>
    <dbReference type="NCBI Taxonomy" id="2686014"/>
    <lineage>
        <taxon>Bacteria</taxon>
        <taxon>Pseudomonadati</taxon>
        <taxon>Pseudomonadota</taxon>
        <taxon>Alphaproteobacteria</taxon>
        <taxon>Rickettsiales</taxon>
        <taxon>Anaplasmataceae</taxon>
        <taxon>Neorickettsia</taxon>
    </lineage>
</organism>
<keyword evidence="3" id="KW-0410">Iron transport</keyword>
<dbReference type="RefSeq" id="WP_160095390.1">
    <property type="nucleotide sequence ID" value="NZ_CP047224.1"/>
</dbReference>
<dbReference type="GO" id="GO:0015408">
    <property type="term" value="F:ABC-type ferric iron transporter activity"/>
    <property type="evidence" value="ECO:0007669"/>
    <property type="project" value="InterPro"/>
</dbReference>
<comment type="function">
    <text evidence="9">Part of an ABC transporter complex. Transmembrane domains (TMD) form a pore in the inner membrane and the ATP-binding domain (NBD) is responsible for energy generation.</text>
</comment>
<evidence type="ECO:0000256" key="5">
    <source>
        <dbReference type="ARBA" id="ARBA00022840"/>
    </source>
</evidence>
<evidence type="ECO:0000256" key="8">
    <source>
        <dbReference type="ARBA" id="ARBA00023136"/>
    </source>
</evidence>
<evidence type="ECO:0000256" key="4">
    <source>
        <dbReference type="ARBA" id="ARBA00022741"/>
    </source>
</evidence>
<dbReference type="Gene3D" id="3.40.50.300">
    <property type="entry name" value="P-loop containing nucleotide triphosphate hydrolases"/>
    <property type="match status" value="1"/>
</dbReference>
<dbReference type="PROSITE" id="PS00211">
    <property type="entry name" value="ABC_TRANSPORTER_1"/>
    <property type="match status" value="1"/>
</dbReference>